<dbReference type="EMBL" id="VSSQ01001176">
    <property type="protein sequence ID" value="MPM05904.1"/>
    <property type="molecule type" value="Genomic_DNA"/>
</dbReference>
<feature type="transmembrane region" description="Helical" evidence="1">
    <location>
        <begin position="65"/>
        <end position="84"/>
    </location>
</feature>
<gene>
    <name evidence="2" type="ORF">SDC9_52199</name>
</gene>
<dbReference type="AlphaFoldDB" id="A0A644WV01"/>
<reference evidence="2" key="1">
    <citation type="submission" date="2019-08" db="EMBL/GenBank/DDBJ databases">
        <authorList>
            <person name="Kucharzyk K."/>
            <person name="Murdoch R.W."/>
            <person name="Higgins S."/>
            <person name="Loffler F."/>
        </authorList>
    </citation>
    <scope>NUCLEOTIDE SEQUENCE</scope>
</reference>
<evidence type="ECO:0000256" key="1">
    <source>
        <dbReference type="SAM" id="Phobius"/>
    </source>
</evidence>
<keyword evidence="1" id="KW-0812">Transmembrane</keyword>
<feature type="transmembrane region" description="Helical" evidence="1">
    <location>
        <begin position="33"/>
        <end position="53"/>
    </location>
</feature>
<keyword evidence="1" id="KW-1133">Transmembrane helix</keyword>
<sequence>MCLLITALAAIITTIVWYVKISKSPNKVGSLCLIYWGASLMWLVDALFCLAEGEPFWDISLNDALLGFTVVLCGLAAWVAIRLLKWPKKKFYFK</sequence>
<organism evidence="2">
    <name type="scientific">bioreactor metagenome</name>
    <dbReference type="NCBI Taxonomy" id="1076179"/>
    <lineage>
        <taxon>unclassified sequences</taxon>
        <taxon>metagenomes</taxon>
        <taxon>ecological metagenomes</taxon>
    </lineage>
</organism>
<accession>A0A644WV01</accession>
<name>A0A644WV01_9ZZZZ</name>
<protein>
    <submittedName>
        <fullName evidence="2">Uncharacterized protein</fullName>
    </submittedName>
</protein>
<keyword evidence="1" id="KW-0472">Membrane</keyword>
<feature type="transmembrane region" description="Helical" evidence="1">
    <location>
        <begin position="6"/>
        <end position="21"/>
    </location>
</feature>
<comment type="caution">
    <text evidence="2">The sequence shown here is derived from an EMBL/GenBank/DDBJ whole genome shotgun (WGS) entry which is preliminary data.</text>
</comment>
<evidence type="ECO:0000313" key="2">
    <source>
        <dbReference type="EMBL" id="MPM05904.1"/>
    </source>
</evidence>
<proteinExistence type="predicted"/>